<protein>
    <recommendedName>
        <fullName evidence="3">Glycosyltransferase</fullName>
    </recommendedName>
</protein>
<reference evidence="1 2" key="1">
    <citation type="submission" date="2012-10" db="EMBL/GenBank/DDBJ databases">
        <authorList>
            <person name="Strain E.A."/>
            <person name="Brown E."/>
            <person name="Allard M.W."/>
            <person name="Gonzalez-Escalona N."/>
            <person name="Timme R."/>
        </authorList>
    </citation>
    <scope>NUCLEOTIDE SEQUENCE [LARGE SCALE GENOMIC DNA]</scope>
    <source>
        <strain evidence="1 2">CFSAN001627</strain>
    </source>
</reference>
<dbReference type="AlphaFoldDB" id="M1ZVU8"/>
<dbReference type="EMBL" id="AMXI01000996">
    <property type="protein sequence ID" value="EKN40948.1"/>
    <property type="molecule type" value="Genomic_DNA"/>
</dbReference>
<dbReference type="Proteomes" id="UP000011944">
    <property type="component" value="Unassembled WGS sequence"/>
</dbReference>
<name>M1ZVU8_CLOBO</name>
<sequence>MEKEITVVTPIYNGEIFLENIFNSILSQTIKNMED</sequence>
<evidence type="ECO:0008006" key="3">
    <source>
        <dbReference type="Google" id="ProtNLM"/>
    </source>
</evidence>
<evidence type="ECO:0000313" key="1">
    <source>
        <dbReference type="EMBL" id="EKN40948.1"/>
    </source>
</evidence>
<proteinExistence type="predicted"/>
<evidence type="ECO:0000313" key="2">
    <source>
        <dbReference type="Proteomes" id="UP000011944"/>
    </source>
</evidence>
<dbReference type="Gene3D" id="3.90.550.10">
    <property type="entry name" value="Spore Coat Polysaccharide Biosynthesis Protein SpsA, Chain A"/>
    <property type="match status" value="1"/>
</dbReference>
<gene>
    <name evidence="1" type="ORF">CFSAN001627_16308</name>
</gene>
<dbReference type="InterPro" id="IPR029044">
    <property type="entry name" value="Nucleotide-diphossugar_trans"/>
</dbReference>
<reference evidence="1 2" key="2">
    <citation type="submission" date="2013-03" db="EMBL/GenBank/DDBJ databases">
        <title>Diversity in Clostridium botulinum.</title>
        <authorList>
            <person name="Timme R.E."/>
            <person name="Allard M."/>
            <person name="Luo Y."/>
            <person name="Strain E."/>
            <person name="Gonzalez-Escalona N."/>
            <person name="Brown E."/>
        </authorList>
    </citation>
    <scope>NUCLEOTIDE SEQUENCE [LARGE SCALE GENOMIC DNA]</scope>
    <source>
        <strain evidence="1 2">CFSAN001627</strain>
    </source>
</reference>
<dbReference type="SUPFAM" id="SSF53448">
    <property type="entry name" value="Nucleotide-diphospho-sugar transferases"/>
    <property type="match status" value="1"/>
</dbReference>
<comment type="caution">
    <text evidence="1">The sequence shown here is derived from an EMBL/GenBank/DDBJ whole genome shotgun (WGS) entry which is preliminary data.</text>
</comment>
<organism evidence="1 2">
    <name type="scientific">Clostridium botulinum CFSAN001627</name>
    <dbReference type="NCBI Taxonomy" id="1232189"/>
    <lineage>
        <taxon>Bacteria</taxon>
        <taxon>Bacillati</taxon>
        <taxon>Bacillota</taxon>
        <taxon>Clostridia</taxon>
        <taxon>Eubacteriales</taxon>
        <taxon>Clostridiaceae</taxon>
        <taxon>Clostridium</taxon>
    </lineage>
</organism>
<accession>M1ZVU8</accession>